<dbReference type="RefSeq" id="WP_253668495.1">
    <property type="nucleotide sequence ID" value="NZ_JAMTCP010000004.1"/>
</dbReference>
<dbReference type="InterPro" id="IPR051604">
    <property type="entry name" value="Ergot_Alk_Oxidoreductase"/>
</dbReference>
<dbReference type="SUPFAM" id="SSF51735">
    <property type="entry name" value="NAD(P)-binding Rossmann-fold domains"/>
    <property type="match status" value="1"/>
</dbReference>
<sequence length="292" mass="30905">MFLITTPNGNVGRHITDALRNREDVRYLVRSERGASAVGAVRGEIVLGDAADPEDVRRALAGVERLYLAHPFGDDQVAVETAFGLAALDAGVRRIVKLGARAFGPGITPDAVTGVHDEIVGRLTEAGVPELTVLRPDRFMQNFLSTAVALAEGSLPDPAGVGARGFVDARDIAEVAVAELLADEPVGGDVELSGPEELTLPAIAERFAAALGRPVRFVDVPLDDAWRARYREAGMSSYTLTGLEDLYRNYLAEPASGLGDGVRRVLGRSPRSIDVFASEVLAPAVNAVAATR</sequence>
<proteinExistence type="predicted"/>
<evidence type="ECO:0000313" key="3">
    <source>
        <dbReference type="Proteomes" id="UP001205311"/>
    </source>
</evidence>
<dbReference type="Proteomes" id="UP001205311">
    <property type="component" value="Unassembled WGS sequence"/>
</dbReference>
<dbReference type="InterPro" id="IPR008030">
    <property type="entry name" value="NmrA-like"/>
</dbReference>
<dbReference type="InterPro" id="IPR036291">
    <property type="entry name" value="NAD(P)-bd_dom_sf"/>
</dbReference>
<dbReference type="Gene3D" id="3.40.50.720">
    <property type="entry name" value="NAD(P)-binding Rossmann-like Domain"/>
    <property type="match status" value="1"/>
</dbReference>
<reference evidence="2 3" key="1">
    <citation type="submission" date="2022-06" db="EMBL/GenBank/DDBJ databases">
        <title>Genomic Encyclopedia of Archaeal and Bacterial Type Strains, Phase II (KMG-II): from individual species to whole genera.</title>
        <authorList>
            <person name="Goeker M."/>
        </authorList>
    </citation>
    <scope>NUCLEOTIDE SEQUENCE [LARGE SCALE GENOMIC DNA]</scope>
    <source>
        <strain evidence="2 3">DSM 40477</strain>
    </source>
</reference>
<dbReference type="PANTHER" id="PTHR43162:SF1">
    <property type="entry name" value="PRESTALK A DIFFERENTIATION PROTEIN A"/>
    <property type="match status" value="1"/>
</dbReference>
<dbReference type="PANTHER" id="PTHR43162">
    <property type="match status" value="1"/>
</dbReference>
<comment type="caution">
    <text evidence="2">The sequence shown here is derived from an EMBL/GenBank/DDBJ whole genome shotgun (WGS) entry which is preliminary data.</text>
</comment>
<dbReference type="EMBL" id="JAMTCP010000004">
    <property type="protein sequence ID" value="MCP2257545.1"/>
    <property type="molecule type" value="Genomic_DNA"/>
</dbReference>
<protein>
    <submittedName>
        <fullName evidence="2">Uncharacterized conserved protein YbjT, contains NAD(P)-binding and DUF2867 domains</fullName>
    </submittedName>
</protein>
<keyword evidence="3" id="KW-1185">Reference proteome</keyword>
<organism evidence="2 3">
    <name type="scientific">Streptoalloteichus tenebrarius (strain ATCC 17920 / DSM 40477 / JCM 4838 / CBS 697.72 / NBRC 16177 / NCIMB 11028 / NRRL B-12390 / A12253. 1 / ISP 5477)</name>
    <name type="common">Streptomyces tenebrarius</name>
    <dbReference type="NCBI Taxonomy" id="1933"/>
    <lineage>
        <taxon>Bacteria</taxon>
        <taxon>Bacillati</taxon>
        <taxon>Actinomycetota</taxon>
        <taxon>Actinomycetes</taxon>
        <taxon>Pseudonocardiales</taxon>
        <taxon>Pseudonocardiaceae</taxon>
        <taxon>Streptoalloteichus</taxon>
    </lineage>
</organism>
<dbReference type="Gene3D" id="3.90.25.10">
    <property type="entry name" value="UDP-galactose 4-epimerase, domain 1"/>
    <property type="match status" value="1"/>
</dbReference>
<feature type="domain" description="NmrA-like" evidence="1">
    <location>
        <begin position="3"/>
        <end position="223"/>
    </location>
</feature>
<name>A0ABT1HPV4_STRSD</name>
<accession>A0ABT1HPV4</accession>
<dbReference type="Pfam" id="PF05368">
    <property type="entry name" value="NmrA"/>
    <property type="match status" value="1"/>
</dbReference>
<evidence type="ECO:0000313" key="2">
    <source>
        <dbReference type="EMBL" id="MCP2257545.1"/>
    </source>
</evidence>
<evidence type="ECO:0000259" key="1">
    <source>
        <dbReference type="Pfam" id="PF05368"/>
    </source>
</evidence>
<gene>
    <name evidence="2" type="ORF">LX15_001230</name>
</gene>